<gene>
    <name evidence="10 12" type="primary">gatB</name>
    <name evidence="12" type="ORF">F4Y08_06505</name>
</gene>
<evidence type="ECO:0000313" key="12">
    <source>
        <dbReference type="EMBL" id="MYD89976.1"/>
    </source>
</evidence>
<evidence type="ECO:0000256" key="3">
    <source>
        <dbReference type="ARBA" id="ARBA00022598"/>
    </source>
</evidence>
<feature type="domain" description="Asn/Gln amidotransferase" evidence="11">
    <location>
        <begin position="344"/>
        <end position="500"/>
    </location>
</feature>
<keyword evidence="5 10" id="KW-0067">ATP-binding</keyword>
<name>A0A6B1DSS7_9CHLR</name>
<sequence length="504" mass="55356">MTSVRSADLVTAGGIEWHLVVGMEVHAQVSTRSKMFCACSAEYQGFDPNSHVCPVCLGMPGAMPVINQRAVEATIATGLALGCRIPDTAVFARKNYTYPDLPKGYQITQFEYPLCVDGRVDVPLPGGDTGAIRIRRAHLEEDTGKTTHEGGSSLVDLNRAGVPLMEIVTEADITSAEEAYGFLVRLRTILRYLGVNSGDMEKGALRCEPNISVRTAEQAARSEYGTKVEVKNLNSLRAVRAAIAFEHNRQARVLAKGGTIEQVNMGWDEARQITVLQRSKESSDDYRYFPEPDLPPLEISPEDIAHIEAGLPELVQAKEDRYVNDWGVRPAEASLLASERPLATWFEEAVAAWGGEDGKPQTLALWVTTELLALLHRQGEGQDLRQIADIRVQPHQLADLLTALADRQINNNTAKQVLAAMMETGEDPHTIIERESLSLVSDTSMLDTAILEIFEANPDEHARIQAGEMKLLGFFMGQVMKATRGQADPQTARTRLQELLGSEN</sequence>
<dbReference type="PROSITE" id="PS01234">
    <property type="entry name" value="GATB"/>
    <property type="match status" value="1"/>
</dbReference>
<accession>A0A6B1DSS7</accession>
<dbReference type="InterPro" id="IPR014746">
    <property type="entry name" value="Gln_synth/guanido_kin_cat_dom"/>
</dbReference>
<dbReference type="PANTHER" id="PTHR11659">
    <property type="entry name" value="GLUTAMYL-TRNA GLN AMIDOTRANSFERASE SUBUNIT B MITOCHONDRIAL AND PROKARYOTIC PET112-RELATED"/>
    <property type="match status" value="1"/>
</dbReference>
<keyword evidence="4 10" id="KW-0547">Nucleotide-binding</keyword>
<dbReference type="InterPro" id="IPR018027">
    <property type="entry name" value="Asn/Gln_amidotransferase"/>
</dbReference>
<evidence type="ECO:0000259" key="11">
    <source>
        <dbReference type="SMART" id="SM00845"/>
    </source>
</evidence>
<dbReference type="Pfam" id="PF02934">
    <property type="entry name" value="GatB_N"/>
    <property type="match status" value="1"/>
</dbReference>
<dbReference type="InterPro" id="IPR023168">
    <property type="entry name" value="GatB_Yqey_C_2"/>
</dbReference>
<dbReference type="SMART" id="SM00845">
    <property type="entry name" value="GatB_Yqey"/>
    <property type="match status" value="1"/>
</dbReference>
<dbReference type="SUPFAM" id="SSF89095">
    <property type="entry name" value="GatB/YqeY motif"/>
    <property type="match status" value="1"/>
</dbReference>
<evidence type="ECO:0000256" key="9">
    <source>
        <dbReference type="ARBA" id="ARBA00047913"/>
    </source>
</evidence>
<reference evidence="12" key="1">
    <citation type="submission" date="2019-09" db="EMBL/GenBank/DDBJ databases">
        <title>Characterisation of the sponge microbiome using genome-centric metagenomics.</title>
        <authorList>
            <person name="Engelberts J.P."/>
            <person name="Robbins S.J."/>
            <person name="De Goeij J.M."/>
            <person name="Aranda M."/>
            <person name="Bell S.C."/>
            <person name="Webster N.S."/>
        </authorList>
    </citation>
    <scope>NUCLEOTIDE SEQUENCE</scope>
    <source>
        <strain evidence="12">SB0662_bin_9</strain>
    </source>
</reference>
<dbReference type="InterPro" id="IPR004413">
    <property type="entry name" value="GatB"/>
</dbReference>
<comment type="catalytic activity">
    <reaction evidence="9 10">
        <text>L-glutamyl-tRNA(Gln) + L-glutamine + ATP + H2O = L-glutaminyl-tRNA(Gln) + L-glutamate + ADP + phosphate + H(+)</text>
        <dbReference type="Rhea" id="RHEA:17521"/>
        <dbReference type="Rhea" id="RHEA-COMP:9681"/>
        <dbReference type="Rhea" id="RHEA-COMP:9684"/>
        <dbReference type="ChEBI" id="CHEBI:15377"/>
        <dbReference type="ChEBI" id="CHEBI:15378"/>
        <dbReference type="ChEBI" id="CHEBI:29985"/>
        <dbReference type="ChEBI" id="CHEBI:30616"/>
        <dbReference type="ChEBI" id="CHEBI:43474"/>
        <dbReference type="ChEBI" id="CHEBI:58359"/>
        <dbReference type="ChEBI" id="CHEBI:78520"/>
        <dbReference type="ChEBI" id="CHEBI:78521"/>
        <dbReference type="ChEBI" id="CHEBI:456216"/>
    </reaction>
</comment>
<dbReference type="EC" id="6.3.5.-" evidence="10"/>
<proteinExistence type="inferred from homology"/>
<dbReference type="SUPFAM" id="SSF55931">
    <property type="entry name" value="Glutamine synthetase/guanido kinase"/>
    <property type="match status" value="1"/>
</dbReference>
<dbReference type="GO" id="GO:0016740">
    <property type="term" value="F:transferase activity"/>
    <property type="evidence" value="ECO:0007669"/>
    <property type="project" value="UniProtKB-KW"/>
</dbReference>
<evidence type="ECO:0000256" key="1">
    <source>
        <dbReference type="ARBA" id="ARBA00005306"/>
    </source>
</evidence>
<dbReference type="GO" id="GO:0005524">
    <property type="term" value="F:ATP binding"/>
    <property type="evidence" value="ECO:0007669"/>
    <property type="project" value="UniProtKB-KW"/>
</dbReference>
<dbReference type="NCBIfam" id="NF004012">
    <property type="entry name" value="PRK05477.1-2"/>
    <property type="match status" value="1"/>
</dbReference>
<dbReference type="NCBIfam" id="TIGR00133">
    <property type="entry name" value="gatB"/>
    <property type="match status" value="1"/>
</dbReference>
<dbReference type="InterPro" id="IPR006075">
    <property type="entry name" value="Asn/Gln-tRNA_Trfase_suB/E_cat"/>
</dbReference>
<dbReference type="NCBIfam" id="NF004014">
    <property type="entry name" value="PRK05477.1-4"/>
    <property type="match status" value="1"/>
</dbReference>
<dbReference type="AlphaFoldDB" id="A0A6B1DSS7"/>
<protein>
    <recommendedName>
        <fullName evidence="10">Aspartyl/glutamyl-tRNA(Asn/Gln) amidotransferase subunit B</fullName>
        <shortName evidence="10">Asp/Glu-ADT subunit B</shortName>
        <ecNumber evidence="10">6.3.5.-</ecNumber>
    </recommendedName>
</protein>
<comment type="caution">
    <text evidence="12">The sequence shown here is derived from an EMBL/GenBank/DDBJ whole genome shotgun (WGS) entry which is preliminary data.</text>
</comment>
<evidence type="ECO:0000256" key="7">
    <source>
        <dbReference type="ARBA" id="ARBA00024799"/>
    </source>
</evidence>
<evidence type="ECO:0000256" key="6">
    <source>
        <dbReference type="ARBA" id="ARBA00022917"/>
    </source>
</evidence>
<evidence type="ECO:0000256" key="10">
    <source>
        <dbReference type="HAMAP-Rule" id="MF_00121"/>
    </source>
</evidence>
<keyword evidence="3 10" id="KW-0436">Ligase</keyword>
<dbReference type="GO" id="GO:0070681">
    <property type="term" value="P:glutaminyl-tRNAGln biosynthesis via transamidation"/>
    <property type="evidence" value="ECO:0007669"/>
    <property type="project" value="TreeGrafter"/>
</dbReference>
<dbReference type="HAMAP" id="MF_00121">
    <property type="entry name" value="GatB"/>
    <property type="match status" value="1"/>
</dbReference>
<comment type="subunit">
    <text evidence="2 10">Heterotrimer of A, B and C subunits.</text>
</comment>
<comment type="catalytic activity">
    <reaction evidence="8 10">
        <text>L-aspartyl-tRNA(Asn) + L-glutamine + ATP + H2O = L-asparaginyl-tRNA(Asn) + L-glutamate + ADP + phosphate + 2 H(+)</text>
        <dbReference type="Rhea" id="RHEA:14513"/>
        <dbReference type="Rhea" id="RHEA-COMP:9674"/>
        <dbReference type="Rhea" id="RHEA-COMP:9677"/>
        <dbReference type="ChEBI" id="CHEBI:15377"/>
        <dbReference type="ChEBI" id="CHEBI:15378"/>
        <dbReference type="ChEBI" id="CHEBI:29985"/>
        <dbReference type="ChEBI" id="CHEBI:30616"/>
        <dbReference type="ChEBI" id="CHEBI:43474"/>
        <dbReference type="ChEBI" id="CHEBI:58359"/>
        <dbReference type="ChEBI" id="CHEBI:78515"/>
        <dbReference type="ChEBI" id="CHEBI:78516"/>
        <dbReference type="ChEBI" id="CHEBI:456216"/>
    </reaction>
</comment>
<comment type="function">
    <text evidence="7 10">Allows the formation of correctly charged Asn-tRNA(Asn) or Gln-tRNA(Gln) through the transamidation of misacylated Asp-tRNA(Asn) or Glu-tRNA(Gln) in organisms which lack either or both of asparaginyl-tRNA or glutaminyl-tRNA synthetases. The reaction takes place in the presence of glutamine and ATP through an activated phospho-Asp-tRNA(Asn) or phospho-Glu-tRNA(Gln).</text>
</comment>
<dbReference type="GO" id="GO:0050567">
    <property type="term" value="F:glutaminyl-tRNA synthase (glutamine-hydrolyzing) activity"/>
    <property type="evidence" value="ECO:0007669"/>
    <property type="project" value="UniProtKB-UniRule"/>
</dbReference>
<organism evidence="12">
    <name type="scientific">Caldilineaceae bacterium SB0662_bin_9</name>
    <dbReference type="NCBI Taxonomy" id="2605258"/>
    <lineage>
        <taxon>Bacteria</taxon>
        <taxon>Bacillati</taxon>
        <taxon>Chloroflexota</taxon>
        <taxon>Caldilineae</taxon>
        <taxon>Caldilineales</taxon>
        <taxon>Caldilineaceae</taxon>
    </lineage>
</organism>
<dbReference type="InterPro" id="IPR017959">
    <property type="entry name" value="Asn/Gln-tRNA_amidoTrfase_suB/E"/>
</dbReference>
<evidence type="ECO:0000256" key="4">
    <source>
        <dbReference type="ARBA" id="ARBA00022741"/>
    </source>
</evidence>
<keyword evidence="12" id="KW-0808">Transferase</keyword>
<dbReference type="Gene3D" id="1.10.10.410">
    <property type="match status" value="1"/>
</dbReference>
<evidence type="ECO:0000256" key="2">
    <source>
        <dbReference type="ARBA" id="ARBA00011123"/>
    </source>
</evidence>
<evidence type="ECO:0000256" key="8">
    <source>
        <dbReference type="ARBA" id="ARBA00047380"/>
    </source>
</evidence>
<dbReference type="PANTHER" id="PTHR11659:SF0">
    <property type="entry name" value="GLUTAMYL-TRNA(GLN) AMIDOTRANSFERASE SUBUNIT B, MITOCHONDRIAL"/>
    <property type="match status" value="1"/>
</dbReference>
<comment type="similarity">
    <text evidence="1 10">Belongs to the GatB/GatE family. GatB subfamily.</text>
</comment>
<dbReference type="EMBL" id="VXPY01000040">
    <property type="protein sequence ID" value="MYD89976.1"/>
    <property type="molecule type" value="Genomic_DNA"/>
</dbReference>
<dbReference type="InterPro" id="IPR003789">
    <property type="entry name" value="Asn/Gln_tRNA_amidoTrase-B-like"/>
</dbReference>
<dbReference type="Pfam" id="PF02637">
    <property type="entry name" value="GatB_Yqey"/>
    <property type="match status" value="1"/>
</dbReference>
<evidence type="ECO:0000256" key="5">
    <source>
        <dbReference type="ARBA" id="ARBA00022840"/>
    </source>
</evidence>
<dbReference type="InterPro" id="IPR017958">
    <property type="entry name" value="Gln-tRNA_amidoTrfase_suB_CS"/>
</dbReference>
<dbReference type="GO" id="GO:0006412">
    <property type="term" value="P:translation"/>
    <property type="evidence" value="ECO:0007669"/>
    <property type="project" value="UniProtKB-UniRule"/>
</dbReference>
<keyword evidence="6 10" id="KW-0648">Protein biosynthesis</keyword>